<dbReference type="InterPro" id="IPR002104">
    <property type="entry name" value="Integrase_catalytic"/>
</dbReference>
<dbReference type="PROSITE" id="PS51900">
    <property type="entry name" value="CB"/>
    <property type="match status" value="1"/>
</dbReference>
<evidence type="ECO:0000256" key="1">
    <source>
        <dbReference type="ARBA" id="ARBA00022908"/>
    </source>
</evidence>
<dbReference type="InterPro" id="IPR010998">
    <property type="entry name" value="Integrase_recombinase_N"/>
</dbReference>
<evidence type="ECO:0000256" key="3">
    <source>
        <dbReference type="ARBA" id="ARBA00023172"/>
    </source>
</evidence>
<name>A0A1G6Z0F6_9PROT</name>
<dbReference type="Gene3D" id="1.10.443.10">
    <property type="entry name" value="Intergrase catalytic core"/>
    <property type="match status" value="1"/>
</dbReference>
<evidence type="ECO:0000259" key="6">
    <source>
        <dbReference type="PROSITE" id="PS51900"/>
    </source>
</evidence>
<feature type="domain" description="Tyr recombinase" evidence="5">
    <location>
        <begin position="114"/>
        <end position="312"/>
    </location>
</feature>
<dbReference type="GO" id="GO:0006310">
    <property type="term" value="P:DNA recombination"/>
    <property type="evidence" value="ECO:0007669"/>
    <property type="project" value="UniProtKB-KW"/>
</dbReference>
<evidence type="ECO:0000313" key="8">
    <source>
        <dbReference type="Proteomes" id="UP000198925"/>
    </source>
</evidence>
<keyword evidence="8" id="KW-1185">Reference proteome</keyword>
<dbReference type="EMBL" id="FMZX01000015">
    <property type="protein sequence ID" value="SDD96129.1"/>
    <property type="molecule type" value="Genomic_DNA"/>
</dbReference>
<dbReference type="SUPFAM" id="SSF47823">
    <property type="entry name" value="lambda integrase-like, N-terminal domain"/>
    <property type="match status" value="1"/>
</dbReference>
<keyword evidence="3" id="KW-0233">DNA recombination</keyword>
<reference evidence="7 8" key="1">
    <citation type="submission" date="2016-10" db="EMBL/GenBank/DDBJ databases">
        <authorList>
            <person name="de Groot N.N."/>
        </authorList>
    </citation>
    <scope>NUCLEOTIDE SEQUENCE [LARGE SCALE GENOMIC DNA]</scope>
    <source>
        <strain evidence="7 8">CPCC 100156</strain>
    </source>
</reference>
<dbReference type="AlphaFoldDB" id="A0A1G6Z0F6"/>
<dbReference type="SUPFAM" id="SSF56349">
    <property type="entry name" value="DNA breaking-rejoining enzymes"/>
    <property type="match status" value="1"/>
</dbReference>
<evidence type="ECO:0000256" key="2">
    <source>
        <dbReference type="ARBA" id="ARBA00023125"/>
    </source>
</evidence>
<accession>A0A1G6Z0F6</accession>
<proteinExistence type="predicted"/>
<dbReference type="Gene3D" id="1.10.150.130">
    <property type="match status" value="1"/>
</dbReference>
<sequence>MSDLTTLPAADLALAADYARQALSRATLRAYAADWQDFTGWCQARGARALPADPTTVAAYLAAMGRSHSRATLRRRLAAIGRAHRMKGIAWMPSHPAIRDTLAGVFRQHGRPQRRAAAIGTTELKRLLVSCDGSLTGQRDRALLLLGFAGALRRSELVAVQREHLTFTAEGMKLLIPRAKTDQDGDGAEIGIPRGLKPETCPVRAMETWLRGSDCQYGPVFRKVDRWGTVERTALHPDAVPKILARHVAQAGLTAAGLERLSAHGLRAGFITEAYKAGARDEAIMEHSRHRDVKTMRGYVRRAKLVSDSPAKLVGL</sequence>
<dbReference type="PROSITE" id="PS51898">
    <property type="entry name" value="TYR_RECOMBINASE"/>
    <property type="match status" value="1"/>
</dbReference>
<dbReference type="RefSeq" id="WP_090664448.1">
    <property type="nucleotide sequence ID" value="NZ_FMZX01000015.1"/>
</dbReference>
<evidence type="ECO:0000256" key="4">
    <source>
        <dbReference type="PROSITE-ProRule" id="PRU01248"/>
    </source>
</evidence>
<dbReference type="GO" id="GO:0015074">
    <property type="term" value="P:DNA integration"/>
    <property type="evidence" value="ECO:0007669"/>
    <property type="project" value="UniProtKB-KW"/>
</dbReference>
<protein>
    <submittedName>
        <fullName evidence="7">Site-specific recombinase XerD</fullName>
    </submittedName>
</protein>
<dbReference type="InterPro" id="IPR004107">
    <property type="entry name" value="Integrase_SAM-like_N"/>
</dbReference>
<gene>
    <name evidence="7" type="ORF">SAMN04487779_101578</name>
</gene>
<keyword evidence="1" id="KW-0229">DNA integration</keyword>
<evidence type="ECO:0000313" key="7">
    <source>
        <dbReference type="EMBL" id="SDD96129.1"/>
    </source>
</evidence>
<dbReference type="InterPro" id="IPR013762">
    <property type="entry name" value="Integrase-like_cat_sf"/>
</dbReference>
<dbReference type="Pfam" id="PF00589">
    <property type="entry name" value="Phage_integrase"/>
    <property type="match status" value="1"/>
</dbReference>
<dbReference type="PANTHER" id="PTHR34605">
    <property type="entry name" value="PHAGE_INTEGRASE DOMAIN-CONTAINING PROTEIN"/>
    <property type="match status" value="1"/>
</dbReference>
<dbReference type="PANTHER" id="PTHR34605:SF4">
    <property type="entry name" value="DNA ADENINE METHYLTRANSFERASE"/>
    <property type="match status" value="1"/>
</dbReference>
<dbReference type="InterPro" id="IPR044068">
    <property type="entry name" value="CB"/>
</dbReference>
<dbReference type="Pfam" id="PF02899">
    <property type="entry name" value="Phage_int_SAM_1"/>
    <property type="match status" value="1"/>
</dbReference>
<dbReference type="GO" id="GO:0003677">
    <property type="term" value="F:DNA binding"/>
    <property type="evidence" value="ECO:0007669"/>
    <property type="project" value="UniProtKB-UniRule"/>
</dbReference>
<dbReference type="Proteomes" id="UP000198925">
    <property type="component" value="Unassembled WGS sequence"/>
</dbReference>
<organism evidence="7 8">
    <name type="scientific">Belnapia rosea</name>
    <dbReference type="NCBI Taxonomy" id="938405"/>
    <lineage>
        <taxon>Bacteria</taxon>
        <taxon>Pseudomonadati</taxon>
        <taxon>Pseudomonadota</taxon>
        <taxon>Alphaproteobacteria</taxon>
        <taxon>Acetobacterales</taxon>
        <taxon>Roseomonadaceae</taxon>
        <taxon>Belnapia</taxon>
    </lineage>
</organism>
<keyword evidence="2 4" id="KW-0238">DNA-binding</keyword>
<feature type="domain" description="Core-binding (CB)" evidence="6">
    <location>
        <begin position="9"/>
        <end position="88"/>
    </location>
</feature>
<dbReference type="InterPro" id="IPR011010">
    <property type="entry name" value="DNA_brk_join_enz"/>
</dbReference>
<dbReference type="InterPro" id="IPR052925">
    <property type="entry name" value="Phage_Integrase-like_Recomb"/>
</dbReference>
<evidence type="ECO:0000259" key="5">
    <source>
        <dbReference type="PROSITE" id="PS51898"/>
    </source>
</evidence>